<accession>A0A4V1P4U8</accession>
<feature type="region of interest" description="Disordered" evidence="1">
    <location>
        <begin position="25"/>
        <end position="52"/>
    </location>
</feature>
<sequence length="52" mass="6160">MIQVLSIFGDVMRIVTFQWRGNRHRAKRDEEPVRPGRWAPPVDRQASCRSRP</sequence>
<comment type="caution">
    <text evidence="2">The sequence shown here is derived from an EMBL/GenBank/DDBJ whole genome shotgun (WGS) entry which is preliminary data.</text>
</comment>
<evidence type="ECO:0000313" key="3">
    <source>
        <dbReference type="Proteomes" id="UP000290444"/>
    </source>
</evidence>
<name>A0A4V1P4U8_9HYPH</name>
<evidence type="ECO:0000313" key="2">
    <source>
        <dbReference type="EMBL" id="RXT41364.1"/>
    </source>
</evidence>
<gene>
    <name evidence="2" type="ORF">B5V01_23980</name>
</gene>
<dbReference type="EMBL" id="MZXX01000030">
    <property type="protein sequence ID" value="RXT41364.1"/>
    <property type="molecule type" value="Genomic_DNA"/>
</dbReference>
<dbReference type="AlphaFoldDB" id="A0A4V1P4U8"/>
<evidence type="ECO:0000256" key="1">
    <source>
        <dbReference type="SAM" id="MobiDB-lite"/>
    </source>
</evidence>
<organism evidence="2 3">
    <name type="scientific">Mesorhizobium erdmanii</name>
    <dbReference type="NCBI Taxonomy" id="1777866"/>
    <lineage>
        <taxon>Bacteria</taxon>
        <taxon>Pseudomonadati</taxon>
        <taxon>Pseudomonadota</taxon>
        <taxon>Alphaproteobacteria</taxon>
        <taxon>Hyphomicrobiales</taxon>
        <taxon>Phyllobacteriaceae</taxon>
        <taxon>Mesorhizobium</taxon>
    </lineage>
</organism>
<protein>
    <submittedName>
        <fullName evidence="2">Uncharacterized protein</fullName>
    </submittedName>
</protein>
<reference evidence="2 3" key="1">
    <citation type="submission" date="2017-03" db="EMBL/GenBank/DDBJ databases">
        <authorList>
            <person name="Safronova V.I."/>
            <person name="Sazanova A.L."/>
            <person name="Chirak E.R."/>
        </authorList>
    </citation>
    <scope>NUCLEOTIDE SEQUENCE [LARGE SCALE GENOMIC DNA]</scope>
    <source>
        <strain evidence="2 3">Opo-242</strain>
    </source>
</reference>
<proteinExistence type="predicted"/>
<dbReference type="Proteomes" id="UP000290444">
    <property type="component" value="Unassembled WGS sequence"/>
</dbReference>